<dbReference type="Pfam" id="PF04851">
    <property type="entry name" value="ResIII"/>
    <property type="match status" value="1"/>
</dbReference>
<evidence type="ECO:0000313" key="4">
    <source>
        <dbReference type="Proteomes" id="UP001597185"/>
    </source>
</evidence>
<dbReference type="PROSITE" id="PS51192">
    <property type="entry name" value="HELICASE_ATP_BIND_1"/>
    <property type="match status" value="1"/>
</dbReference>
<gene>
    <name evidence="3" type="ORF">ACFR9T_06450</name>
</gene>
<keyword evidence="3" id="KW-0378">Hydrolase</keyword>
<keyword evidence="3" id="KW-0547">Nucleotide-binding</keyword>
<evidence type="ECO:0000259" key="1">
    <source>
        <dbReference type="PROSITE" id="PS51192"/>
    </source>
</evidence>
<keyword evidence="4" id="KW-1185">Reference proteome</keyword>
<dbReference type="GO" id="GO:0004386">
    <property type="term" value="F:helicase activity"/>
    <property type="evidence" value="ECO:0007669"/>
    <property type="project" value="UniProtKB-KW"/>
</dbReference>
<dbReference type="RefSeq" id="WP_256396975.1">
    <property type="nucleotide sequence ID" value="NZ_JANHDL010000004.1"/>
</dbReference>
<dbReference type="InterPro" id="IPR049430">
    <property type="entry name" value="UvsW_N_sf"/>
</dbReference>
<dbReference type="InterPro" id="IPR027417">
    <property type="entry name" value="P-loop_NTPase"/>
</dbReference>
<dbReference type="AlphaFoldDB" id="A0ABD6C034"/>
<dbReference type="SMART" id="SM00487">
    <property type="entry name" value="DEXDc"/>
    <property type="match status" value="1"/>
</dbReference>
<dbReference type="InterPro" id="IPR006935">
    <property type="entry name" value="Helicase/UvrB_N"/>
</dbReference>
<feature type="domain" description="Helicase ATP-binding" evidence="1">
    <location>
        <begin position="130"/>
        <end position="276"/>
    </location>
</feature>
<evidence type="ECO:0000259" key="2">
    <source>
        <dbReference type="PROSITE" id="PS51194"/>
    </source>
</evidence>
<comment type="caution">
    <text evidence="3">The sequence shown here is derived from an EMBL/GenBank/DDBJ whole genome shotgun (WGS) entry which is preliminary data.</text>
</comment>
<dbReference type="Gene3D" id="3.30.780.20">
    <property type="match status" value="1"/>
</dbReference>
<dbReference type="EMBL" id="JBHUDB010000002">
    <property type="protein sequence ID" value="MFD1570227.1"/>
    <property type="molecule type" value="Genomic_DNA"/>
</dbReference>
<dbReference type="Pfam" id="PF00271">
    <property type="entry name" value="Helicase_C"/>
    <property type="match status" value="1"/>
</dbReference>
<dbReference type="GO" id="GO:0140097">
    <property type="term" value="F:catalytic activity, acting on DNA"/>
    <property type="evidence" value="ECO:0007669"/>
    <property type="project" value="UniProtKB-ARBA"/>
</dbReference>
<proteinExistence type="predicted"/>
<reference evidence="3 4" key="1">
    <citation type="journal article" date="2019" name="Int. J. Syst. Evol. Microbiol.">
        <title>The Global Catalogue of Microorganisms (GCM) 10K type strain sequencing project: providing services to taxonomists for standard genome sequencing and annotation.</title>
        <authorList>
            <consortium name="The Broad Institute Genomics Platform"/>
            <consortium name="The Broad Institute Genome Sequencing Center for Infectious Disease"/>
            <person name="Wu L."/>
            <person name="Ma J."/>
        </authorList>
    </citation>
    <scope>NUCLEOTIDE SEQUENCE [LARGE SCALE GENOMIC DNA]</scope>
    <source>
        <strain evidence="3 4">CGMCC 1.12689</strain>
    </source>
</reference>
<dbReference type="GO" id="GO:0016787">
    <property type="term" value="F:hydrolase activity"/>
    <property type="evidence" value="ECO:0007669"/>
    <property type="project" value="UniProtKB-KW"/>
</dbReference>
<keyword evidence="3" id="KW-0067">ATP-binding</keyword>
<dbReference type="InterPro" id="IPR050742">
    <property type="entry name" value="Helicase_Restrict-Modif_Enz"/>
</dbReference>
<dbReference type="InterPro" id="IPR001650">
    <property type="entry name" value="Helicase_C-like"/>
</dbReference>
<dbReference type="SUPFAM" id="SSF52540">
    <property type="entry name" value="P-loop containing nucleoside triphosphate hydrolases"/>
    <property type="match status" value="2"/>
</dbReference>
<keyword evidence="3" id="KW-0347">Helicase</keyword>
<protein>
    <submittedName>
        <fullName evidence="3">DEAD/DEAH box helicase</fullName>
        <ecNumber evidence="3">3.6.4.-</ecNumber>
    </submittedName>
</protein>
<dbReference type="CDD" id="cd17926">
    <property type="entry name" value="DEXHc_RE"/>
    <property type="match status" value="1"/>
</dbReference>
<dbReference type="PROSITE" id="PS51194">
    <property type="entry name" value="HELICASE_CTER"/>
    <property type="match status" value="1"/>
</dbReference>
<dbReference type="InterPro" id="IPR014001">
    <property type="entry name" value="Helicase_ATP-bd"/>
</dbReference>
<dbReference type="EC" id="3.6.4.-" evidence="3"/>
<name>A0ABD6C034_9EURY</name>
<dbReference type="PANTHER" id="PTHR47396:SF1">
    <property type="entry name" value="ATP-DEPENDENT HELICASE IRC3-RELATED"/>
    <property type="match status" value="1"/>
</dbReference>
<dbReference type="Gene3D" id="3.40.50.300">
    <property type="entry name" value="P-loop containing nucleotide triphosphate hydrolases"/>
    <property type="match status" value="2"/>
</dbReference>
<dbReference type="PANTHER" id="PTHR47396">
    <property type="entry name" value="TYPE I RESTRICTION ENZYME ECOKI R PROTEIN"/>
    <property type="match status" value="1"/>
</dbReference>
<accession>A0ABD6C034</accession>
<evidence type="ECO:0000313" key="3">
    <source>
        <dbReference type="EMBL" id="MFD1570227.1"/>
    </source>
</evidence>
<sequence length="591" mass="64516">MSTQDPTATTAEPTADASHIDIVVPEGYTWFFVQHASTVVDKLLADELAWRDPNAQYTDRYKNGSWDGFHRIYNSEHSGAPIGLLGRAVQLLEAEGYTVETTIEGDRSGASIATEWNFPHSLRAYQQEAVEASLDKQMGVISIPTGGGKTVVALNLIHTVEQQAIVLVHTKNLLYQWADQIESVLGVEPGIIGDGEWSEGPVTVATIQSLLSNDIGDLDGRYGVAIFDECHTTSGAKKMQQIGLEFDTEYRIGLSATPWRATPGEELEIEAAVGECISVIDAEQLIDEGHLAKPEFRFVDAEGQRTAKPGEDYHDVVRHCRELAPVRNSTVAATAADLVDEGYTVHVSVDRINQGKLLEYALDASTTAADVREDIIGDGDDTQARAEKDAAIDTLDAISEYNAVFLHGSDINDVRQEAFDQFQAGEIDILISTLLKEGVDIPEISAIVHAEGGKSEIERIQRAGRALRPSNGDHAVIADVRDQGKYLSDHFEERVDILDQYYGAYGPTGGIDERIETVEAYLEDKGVFTDPCSFAVREDGAVEIELDGYMPGNEFNTFRNAVQNASGIRYNGDANVAAPDWVEQLPTPNMA</sequence>
<dbReference type="Proteomes" id="UP001597185">
    <property type="component" value="Unassembled WGS sequence"/>
</dbReference>
<organism evidence="3 4">
    <name type="scientific">Halorubrum laminariae</name>
    <dbReference type="NCBI Taxonomy" id="1433523"/>
    <lineage>
        <taxon>Archaea</taxon>
        <taxon>Methanobacteriati</taxon>
        <taxon>Methanobacteriota</taxon>
        <taxon>Stenosarchaea group</taxon>
        <taxon>Halobacteria</taxon>
        <taxon>Halobacteriales</taxon>
        <taxon>Haloferacaceae</taxon>
        <taxon>Halorubrum</taxon>
    </lineage>
</organism>
<dbReference type="SMART" id="SM00490">
    <property type="entry name" value="HELICc"/>
    <property type="match status" value="1"/>
</dbReference>
<feature type="domain" description="Helicase C-terminal" evidence="2">
    <location>
        <begin position="363"/>
        <end position="506"/>
    </location>
</feature>